<keyword evidence="7" id="KW-1185">Reference proteome</keyword>
<evidence type="ECO:0000313" key="6">
    <source>
        <dbReference type="EMBL" id="MBQ0931530.1"/>
    </source>
</evidence>
<dbReference type="PANTHER" id="PTHR43023:SF3">
    <property type="entry name" value="PROTEIN TRIGALACTOSYLDIACYLGLYCEROL 3, CHLOROPLASTIC"/>
    <property type="match status" value="1"/>
</dbReference>
<keyword evidence="1" id="KW-0813">Transport</keyword>
<keyword evidence="2" id="KW-1003">Cell membrane</keyword>
<gene>
    <name evidence="6" type="ORF">KAK03_13640</name>
</gene>
<protein>
    <submittedName>
        <fullName evidence="6">ATP-binding cassette domain-containing protein</fullName>
    </submittedName>
</protein>
<evidence type="ECO:0000256" key="1">
    <source>
        <dbReference type="ARBA" id="ARBA00022448"/>
    </source>
</evidence>
<dbReference type="PANTHER" id="PTHR43023">
    <property type="entry name" value="PROTEIN TRIGALACTOSYLDIACYLGLYCEROL 3, CHLOROPLASTIC"/>
    <property type="match status" value="1"/>
</dbReference>
<feature type="domain" description="ABC transporter" evidence="5">
    <location>
        <begin position="6"/>
        <end position="242"/>
    </location>
</feature>
<dbReference type="InterPro" id="IPR003593">
    <property type="entry name" value="AAA+_ATPase"/>
</dbReference>
<organism evidence="6 7">
    <name type="scientific">Ideonella alba</name>
    <dbReference type="NCBI Taxonomy" id="2824118"/>
    <lineage>
        <taxon>Bacteria</taxon>
        <taxon>Pseudomonadati</taxon>
        <taxon>Pseudomonadota</taxon>
        <taxon>Betaproteobacteria</taxon>
        <taxon>Burkholderiales</taxon>
        <taxon>Sphaerotilaceae</taxon>
        <taxon>Ideonella</taxon>
    </lineage>
</organism>
<dbReference type="AlphaFoldDB" id="A0A941BC39"/>
<dbReference type="GO" id="GO:0016887">
    <property type="term" value="F:ATP hydrolysis activity"/>
    <property type="evidence" value="ECO:0007669"/>
    <property type="project" value="InterPro"/>
</dbReference>
<evidence type="ECO:0000256" key="2">
    <source>
        <dbReference type="ARBA" id="ARBA00022475"/>
    </source>
</evidence>
<keyword evidence="4 6" id="KW-0067">ATP-binding</keyword>
<dbReference type="SUPFAM" id="SSF52540">
    <property type="entry name" value="P-loop containing nucleoside triphosphate hydrolases"/>
    <property type="match status" value="1"/>
</dbReference>
<evidence type="ECO:0000256" key="3">
    <source>
        <dbReference type="ARBA" id="ARBA00022741"/>
    </source>
</evidence>
<dbReference type="InterPro" id="IPR017871">
    <property type="entry name" value="ABC_transporter-like_CS"/>
</dbReference>
<dbReference type="Pfam" id="PF00005">
    <property type="entry name" value="ABC_tran"/>
    <property type="match status" value="1"/>
</dbReference>
<dbReference type="RefSeq" id="WP_210854508.1">
    <property type="nucleotide sequence ID" value="NZ_JAGQDD010000009.1"/>
</dbReference>
<dbReference type="EMBL" id="JAGQDD010000009">
    <property type="protein sequence ID" value="MBQ0931530.1"/>
    <property type="molecule type" value="Genomic_DNA"/>
</dbReference>
<keyword evidence="2" id="KW-0472">Membrane</keyword>
<evidence type="ECO:0000259" key="5">
    <source>
        <dbReference type="PROSITE" id="PS50893"/>
    </source>
</evidence>
<dbReference type="Proteomes" id="UP000676246">
    <property type="component" value="Unassembled WGS sequence"/>
</dbReference>
<comment type="caution">
    <text evidence="6">The sequence shown here is derived from an EMBL/GenBank/DDBJ whole genome shotgun (WGS) entry which is preliminary data.</text>
</comment>
<dbReference type="Gene3D" id="3.40.50.300">
    <property type="entry name" value="P-loop containing nucleotide triphosphate hydrolases"/>
    <property type="match status" value="1"/>
</dbReference>
<keyword evidence="3" id="KW-0547">Nucleotide-binding</keyword>
<dbReference type="PROSITE" id="PS00211">
    <property type="entry name" value="ABC_TRANSPORTER_1"/>
    <property type="match status" value="1"/>
</dbReference>
<reference evidence="6 7" key="1">
    <citation type="submission" date="2021-04" db="EMBL/GenBank/DDBJ databases">
        <title>The genome sequence of Ideonella sp. 3Y2.</title>
        <authorList>
            <person name="Liu Y."/>
        </authorList>
    </citation>
    <scope>NUCLEOTIDE SEQUENCE [LARGE SCALE GENOMIC DNA]</scope>
    <source>
        <strain evidence="6 7">3Y2</strain>
    </source>
</reference>
<evidence type="ECO:0000313" key="7">
    <source>
        <dbReference type="Proteomes" id="UP000676246"/>
    </source>
</evidence>
<dbReference type="SMART" id="SM00382">
    <property type="entry name" value="AAA"/>
    <property type="match status" value="1"/>
</dbReference>
<dbReference type="InterPro" id="IPR027417">
    <property type="entry name" value="P-loop_NTPase"/>
</dbReference>
<dbReference type="PROSITE" id="PS50893">
    <property type="entry name" value="ABC_TRANSPORTER_2"/>
    <property type="match status" value="1"/>
</dbReference>
<evidence type="ECO:0000256" key="4">
    <source>
        <dbReference type="ARBA" id="ARBA00022840"/>
    </source>
</evidence>
<proteinExistence type="predicted"/>
<dbReference type="GO" id="GO:0005524">
    <property type="term" value="F:ATP binding"/>
    <property type="evidence" value="ECO:0007669"/>
    <property type="project" value="UniProtKB-KW"/>
</dbReference>
<accession>A0A941BC39</accession>
<sequence length="249" mass="26989">MDDALVHVEDLTLAWDGRVIQHDLNFAVQPGEVLVLMGGSGCGKSTLLRHLIGLQAPAQGRIRYGDIDLASADEAQRDLLRERFGVMFQAGALWSSMSVGENVMLPLQELTTLAPAEVESLARFKLALVGLEGAFDAAPADLSGGMKKRAAIARAMALDPPLLYLDEPSAGLDPITSARLDELILHLRDHLGTTIVMVTHELDSIFAVADRALFLDAQEKTMTALDAPRTLLQHGPEPVRRFLQGRARP</sequence>
<name>A0A941BC39_9BURK</name>
<dbReference type="InterPro" id="IPR003439">
    <property type="entry name" value="ABC_transporter-like_ATP-bd"/>
</dbReference>